<sequence>MSRRHVPALAAFPWLGAGLLLIGGVVLYPVYELVRASLSRYSITGLRLGDAGIDNYLRVLKQPALGSVLANTAIWVFGVTALTVAISLALAQFLAKEFPGRRVVRWSVIVPWAASLVITGRLFTLIYDYYHGILNRLLTDLHLTSRPIDFLGDDRWTMPSMIAVGVFASVPFSTYVLLAGLNGIPGDVFEAARIDGAGAWTTYRAVTLPLLRPALVVTVVLNIIYLFNSFPIIWTLNERNPGFTHDTTITFMYKLAFKSAEHDVGQAAAGGIFNVLLILIAVVAYLRAVKWQEAGT</sequence>
<evidence type="ECO:0000256" key="3">
    <source>
        <dbReference type="ARBA" id="ARBA00022475"/>
    </source>
</evidence>
<feature type="transmembrane region" description="Helical" evidence="7">
    <location>
        <begin position="214"/>
        <end position="234"/>
    </location>
</feature>
<dbReference type="PANTHER" id="PTHR43227">
    <property type="entry name" value="BLL4140 PROTEIN"/>
    <property type="match status" value="1"/>
</dbReference>
<comment type="subcellular location">
    <subcellularLocation>
        <location evidence="1 7">Cell membrane</location>
        <topology evidence="1 7">Multi-pass membrane protein</topology>
    </subcellularLocation>
</comment>
<keyword evidence="4 7" id="KW-0812">Transmembrane</keyword>
<name>A0ABW4G6B4_9ACTN</name>
<feature type="transmembrane region" description="Helical" evidence="7">
    <location>
        <begin position="156"/>
        <end position="178"/>
    </location>
</feature>
<keyword evidence="3" id="KW-1003">Cell membrane</keyword>
<dbReference type="InterPro" id="IPR050809">
    <property type="entry name" value="UgpAE/MalFG_permease"/>
</dbReference>
<dbReference type="EMBL" id="JBHUCM010000012">
    <property type="protein sequence ID" value="MFD1538005.1"/>
    <property type="molecule type" value="Genomic_DNA"/>
</dbReference>
<dbReference type="Proteomes" id="UP001597097">
    <property type="component" value="Unassembled WGS sequence"/>
</dbReference>
<keyword evidence="10" id="KW-1185">Reference proteome</keyword>
<accession>A0ABW4G6B4</accession>
<comment type="similarity">
    <text evidence="7">Belongs to the binding-protein-dependent transport system permease family.</text>
</comment>
<keyword evidence="2 7" id="KW-0813">Transport</keyword>
<dbReference type="PROSITE" id="PS50928">
    <property type="entry name" value="ABC_TM1"/>
    <property type="match status" value="1"/>
</dbReference>
<dbReference type="Pfam" id="PF00528">
    <property type="entry name" value="BPD_transp_1"/>
    <property type="match status" value="1"/>
</dbReference>
<evidence type="ECO:0000256" key="7">
    <source>
        <dbReference type="RuleBase" id="RU363032"/>
    </source>
</evidence>
<dbReference type="RefSeq" id="WP_219531080.1">
    <property type="nucleotide sequence ID" value="NZ_JAHKRM010000010.1"/>
</dbReference>
<feature type="domain" description="ABC transmembrane type-1" evidence="8">
    <location>
        <begin position="69"/>
        <end position="285"/>
    </location>
</feature>
<evidence type="ECO:0000256" key="5">
    <source>
        <dbReference type="ARBA" id="ARBA00022989"/>
    </source>
</evidence>
<dbReference type="InterPro" id="IPR000515">
    <property type="entry name" value="MetI-like"/>
</dbReference>
<evidence type="ECO:0000259" key="8">
    <source>
        <dbReference type="PROSITE" id="PS50928"/>
    </source>
</evidence>
<dbReference type="PANTHER" id="PTHR43227:SF8">
    <property type="entry name" value="DIACETYLCHITOBIOSE UPTAKE SYSTEM PERMEASE PROTEIN DASB"/>
    <property type="match status" value="1"/>
</dbReference>
<organism evidence="9 10">
    <name type="scientific">Nonomuraea guangzhouensis</name>
    <dbReference type="NCBI Taxonomy" id="1291555"/>
    <lineage>
        <taxon>Bacteria</taxon>
        <taxon>Bacillati</taxon>
        <taxon>Actinomycetota</taxon>
        <taxon>Actinomycetes</taxon>
        <taxon>Streptosporangiales</taxon>
        <taxon>Streptosporangiaceae</taxon>
        <taxon>Nonomuraea</taxon>
    </lineage>
</organism>
<evidence type="ECO:0000256" key="1">
    <source>
        <dbReference type="ARBA" id="ARBA00004651"/>
    </source>
</evidence>
<evidence type="ECO:0000313" key="9">
    <source>
        <dbReference type="EMBL" id="MFD1538005.1"/>
    </source>
</evidence>
<proteinExistence type="inferred from homology"/>
<evidence type="ECO:0000256" key="4">
    <source>
        <dbReference type="ARBA" id="ARBA00022692"/>
    </source>
</evidence>
<feature type="transmembrane region" description="Helical" evidence="7">
    <location>
        <begin position="106"/>
        <end position="127"/>
    </location>
</feature>
<feature type="transmembrane region" description="Helical" evidence="7">
    <location>
        <begin position="267"/>
        <end position="286"/>
    </location>
</feature>
<evidence type="ECO:0000256" key="6">
    <source>
        <dbReference type="ARBA" id="ARBA00023136"/>
    </source>
</evidence>
<reference evidence="10" key="1">
    <citation type="journal article" date="2019" name="Int. J. Syst. Evol. Microbiol.">
        <title>The Global Catalogue of Microorganisms (GCM) 10K type strain sequencing project: providing services to taxonomists for standard genome sequencing and annotation.</title>
        <authorList>
            <consortium name="The Broad Institute Genomics Platform"/>
            <consortium name="The Broad Institute Genome Sequencing Center for Infectious Disease"/>
            <person name="Wu L."/>
            <person name="Ma J."/>
        </authorList>
    </citation>
    <scope>NUCLEOTIDE SEQUENCE [LARGE SCALE GENOMIC DNA]</scope>
    <source>
        <strain evidence="10">CGMCC 1.15399</strain>
    </source>
</reference>
<keyword evidence="5 7" id="KW-1133">Transmembrane helix</keyword>
<dbReference type="CDD" id="cd06261">
    <property type="entry name" value="TM_PBP2"/>
    <property type="match status" value="1"/>
</dbReference>
<feature type="transmembrane region" description="Helical" evidence="7">
    <location>
        <begin position="12"/>
        <end position="31"/>
    </location>
</feature>
<keyword evidence="6 7" id="KW-0472">Membrane</keyword>
<evidence type="ECO:0000313" key="10">
    <source>
        <dbReference type="Proteomes" id="UP001597097"/>
    </source>
</evidence>
<evidence type="ECO:0000256" key="2">
    <source>
        <dbReference type="ARBA" id="ARBA00022448"/>
    </source>
</evidence>
<protein>
    <submittedName>
        <fullName evidence="9">Carbohydrate ABC transporter permease</fullName>
    </submittedName>
</protein>
<feature type="transmembrane region" description="Helical" evidence="7">
    <location>
        <begin position="73"/>
        <end position="94"/>
    </location>
</feature>
<gene>
    <name evidence="9" type="ORF">ACFSJ0_13205</name>
</gene>
<comment type="caution">
    <text evidence="9">The sequence shown here is derived from an EMBL/GenBank/DDBJ whole genome shotgun (WGS) entry which is preliminary data.</text>
</comment>